<accession>A0AAD9JBE4</accession>
<dbReference type="Proteomes" id="UP001208570">
    <property type="component" value="Unassembled WGS sequence"/>
</dbReference>
<dbReference type="EMBL" id="JAODUP010000463">
    <property type="protein sequence ID" value="KAK2149180.1"/>
    <property type="molecule type" value="Genomic_DNA"/>
</dbReference>
<feature type="compositionally biased region" description="Polar residues" evidence="1">
    <location>
        <begin position="64"/>
        <end position="73"/>
    </location>
</feature>
<evidence type="ECO:0000256" key="1">
    <source>
        <dbReference type="SAM" id="MobiDB-lite"/>
    </source>
</evidence>
<evidence type="ECO:0000313" key="3">
    <source>
        <dbReference type="Proteomes" id="UP001208570"/>
    </source>
</evidence>
<comment type="caution">
    <text evidence="2">The sequence shown here is derived from an EMBL/GenBank/DDBJ whole genome shotgun (WGS) entry which is preliminary data.</text>
</comment>
<feature type="region of interest" description="Disordered" evidence="1">
    <location>
        <begin position="64"/>
        <end position="93"/>
    </location>
</feature>
<protein>
    <submittedName>
        <fullName evidence="2">Uncharacterized protein</fullName>
    </submittedName>
</protein>
<name>A0AAD9JBE4_9ANNE</name>
<organism evidence="2 3">
    <name type="scientific">Paralvinella palmiformis</name>
    <dbReference type="NCBI Taxonomy" id="53620"/>
    <lineage>
        <taxon>Eukaryota</taxon>
        <taxon>Metazoa</taxon>
        <taxon>Spiralia</taxon>
        <taxon>Lophotrochozoa</taxon>
        <taxon>Annelida</taxon>
        <taxon>Polychaeta</taxon>
        <taxon>Sedentaria</taxon>
        <taxon>Canalipalpata</taxon>
        <taxon>Terebellida</taxon>
        <taxon>Terebelliformia</taxon>
        <taxon>Alvinellidae</taxon>
        <taxon>Paralvinella</taxon>
    </lineage>
</organism>
<sequence>MDSNGLLQVLKIPFKAFFHKVTEQTDCETTIDLLLSSGNNQDENIIKNAVTELIGELQNAVAENSASSGQSDIDSNKTSRANKADNNENNIEDSIKSQHHLIQIQADNKEIERRIKAFVEKKRLEADDMNVREFCNLMKVESGEDHCARTDAVYVAGMGGKSHVRVTRVDNQCGPQTLTQPKREPSLHQIAPSGGSKPQLIDGVEERLCNMEDHLGLTHGEFPVVCPCMHVFVCARTCVCV</sequence>
<proteinExistence type="predicted"/>
<reference evidence="2" key="1">
    <citation type="journal article" date="2023" name="Mol. Biol. Evol.">
        <title>Third-Generation Sequencing Reveals the Adaptive Role of the Epigenome in Three Deep-Sea Polychaetes.</title>
        <authorList>
            <person name="Perez M."/>
            <person name="Aroh O."/>
            <person name="Sun Y."/>
            <person name="Lan Y."/>
            <person name="Juniper S.K."/>
            <person name="Young C.R."/>
            <person name="Angers B."/>
            <person name="Qian P.Y."/>
        </authorList>
    </citation>
    <scope>NUCLEOTIDE SEQUENCE</scope>
    <source>
        <strain evidence="2">P08H-3</strain>
    </source>
</reference>
<gene>
    <name evidence="2" type="ORF">LSH36_463g02012</name>
</gene>
<keyword evidence="3" id="KW-1185">Reference proteome</keyword>
<evidence type="ECO:0000313" key="2">
    <source>
        <dbReference type="EMBL" id="KAK2149180.1"/>
    </source>
</evidence>
<feature type="compositionally biased region" description="Basic and acidic residues" evidence="1">
    <location>
        <begin position="74"/>
        <end position="86"/>
    </location>
</feature>
<dbReference type="AlphaFoldDB" id="A0AAD9JBE4"/>